<dbReference type="GO" id="GO:0005524">
    <property type="term" value="F:ATP binding"/>
    <property type="evidence" value="ECO:0007669"/>
    <property type="project" value="UniProtKB-KW"/>
</dbReference>
<protein>
    <submittedName>
        <fullName evidence="10">Rhamnulokinase</fullName>
    </submittedName>
</protein>
<evidence type="ECO:0000256" key="7">
    <source>
        <dbReference type="ARBA" id="ARBA00023308"/>
    </source>
</evidence>
<proteinExistence type="inferred from homology"/>
<keyword evidence="5 10" id="KW-0418">Kinase</keyword>
<evidence type="ECO:0000256" key="4">
    <source>
        <dbReference type="ARBA" id="ARBA00022741"/>
    </source>
</evidence>
<gene>
    <name evidence="10" type="ORF">SAMN06295879_0147</name>
</gene>
<keyword evidence="3" id="KW-0808">Transferase</keyword>
<keyword evidence="2" id="KW-0119">Carbohydrate metabolism</keyword>
<accession>A0A1T4WRJ6</accession>
<dbReference type="GO" id="GO:0042732">
    <property type="term" value="P:D-xylose metabolic process"/>
    <property type="evidence" value="ECO:0007669"/>
    <property type="project" value="UniProtKB-KW"/>
</dbReference>
<evidence type="ECO:0000313" key="10">
    <source>
        <dbReference type="EMBL" id="SKA79974.1"/>
    </source>
</evidence>
<dbReference type="InterPro" id="IPR013449">
    <property type="entry name" value="Rhamnulokinase"/>
</dbReference>
<dbReference type="GO" id="GO:0008993">
    <property type="term" value="F:rhamnulokinase activity"/>
    <property type="evidence" value="ECO:0007669"/>
    <property type="project" value="InterPro"/>
</dbReference>
<dbReference type="InterPro" id="IPR050406">
    <property type="entry name" value="FGGY_Carb_Kinase"/>
</dbReference>
<dbReference type="PANTHER" id="PTHR43095">
    <property type="entry name" value="SUGAR KINASE"/>
    <property type="match status" value="1"/>
</dbReference>
<feature type="domain" description="Carbohydrate kinase FGGY C-terminal" evidence="9">
    <location>
        <begin position="257"/>
        <end position="449"/>
    </location>
</feature>
<dbReference type="InterPro" id="IPR018485">
    <property type="entry name" value="FGGY_C"/>
</dbReference>
<keyword evidence="4" id="KW-0547">Nucleotide-binding</keyword>
<comment type="similarity">
    <text evidence="1">Belongs to the FGGY kinase family.</text>
</comment>
<dbReference type="Pfam" id="PF00370">
    <property type="entry name" value="FGGY_N"/>
    <property type="match status" value="1"/>
</dbReference>
<evidence type="ECO:0000313" key="11">
    <source>
        <dbReference type="Proteomes" id="UP000189735"/>
    </source>
</evidence>
<organism evidence="10 11">
    <name type="scientific">Agreia bicolorata</name>
    <dbReference type="NCBI Taxonomy" id="110935"/>
    <lineage>
        <taxon>Bacteria</taxon>
        <taxon>Bacillati</taxon>
        <taxon>Actinomycetota</taxon>
        <taxon>Actinomycetes</taxon>
        <taxon>Micrococcales</taxon>
        <taxon>Microbacteriaceae</taxon>
        <taxon>Agreia</taxon>
    </lineage>
</organism>
<evidence type="ECO:0000256" key="2">
    <source>
        <dbReference type="ARBA" id="ARBA00022629"/>
    </source>
</evidence>
<dbReference type="AlphaFoldDB" id="A0A1T4WRJ6"/>
<feature type="domain" description="Carbohydrate kinase FGGY N-terminal" evidence="8">
    <location>
        <begin position="7"/>
        <end position="228"/>
    </location>
</feature>
<reference evidence="11" key="1">
    <citation type="submission" date="2017-02" db="EMBL/GenBank/DDBJ databases">
        <authorList>
            <person name="Varghese N."/>
            <person name="Submissions S."/>
        </authorList>
    </citation>
    <scope>NUCLEOTIDE SEQUENCE [LARGE SCALE GENOMIC DNA]</scope>
    <source>
        <strain evidence="11">VKM Ac-2052</strain>
    </source>
</reference>
<keyword evidence="7" id="KW-0684">Rhamnose metabolism</keyword>
<evidence type="ECO:0000256" key="6">
    <source>
        <dbReference type="ARBA" id="ARBA00022840"/>
    </source>
</evidence>
<dbReference type="InterPro" id="IPR018484">
    <property type="entry name" value="FGGY_N"/>
</dbReference>
<dbReference type="SUPFAM" id="SSF53067">
    <property type="entry name" value="Actin-like ATPase domain"/>
    <property type="match status" value="2"/>
</dbReference>
<keyword evidence="2" id="KW-0859">Xylose metabolism</keyword>
<dbReference type="PANTHER" id="PTHR43095:SF5">
    <property type="entry name" value="XYLULOSE KINASE"/>
    <property type="match status" value="1"/>
</dbReference>
<evidence type="ECO:0000256" key="3">
    <source>
        <dbReference type="ARBA" id="ARBA00022679"/>
    </source>
</evidence>
<dbReference type="CDD" id="cd07771">
    <property type="entry name" value="ASKHA_NBD_FGGY_RhaB-like"/>
    <property type="match status" value="1"/>
</dbReference>
<dbReference type="InterPro" id="IPR043129">
    <property type="entry name" value="ATPase_NBD"/>
</dbReference>
<evidence type="ECO:0000259" key="9">
    <source>
        <dbReference type="Pfam" id="PF02782"/>
    </source>
</evidence>
<dbReference type="Pfam" id="PF02782">
    <property type="entry name" value="FGGY_C"/>
    <property type="match status" value="1"/>
</dbReference>
<evidence type="ECO:0000256" key="1">
    <source>
        <dbReference type="ARBA" id="ARBA00009156"/>
    </source>
</evidence>
<dbReference type="RefSeq" id="WP_078712991.1">
    <property type="nucleotide sequence ID" value="NZ_FUYG01000001.1"/>
</dbReference>
<dbReference type="Proteomes" id="UP000189735">
    <property type="component" value="Unassembled WGS sequence"/>
</dbReference>
<keyword evidence="6" id="KW-0067">ATP-binding</keyword>
<name>A0A1T4WRJ6_9MICO</name>
<evidence type="ECO:0000256" key="5">
    <source>
        <dbReference type="ARBA" id="ARBA00022777"/>
    </source>
</evidence>
<dbReference type="GO" id="GO:0019301">
    <property type="term" value="P:rhamnose catabolic process"/>
    <property type="evidence" value="ECO:0007669"/>
    <property type="project" value="InterPro"/>
</dbReference>
<dbReference type="Gene3D" id="3.30.420.40">
    <property type="match status" value="2"/>
</dbReference>
<sequence length="478" mass="50412">MTAAVAAVDLGATSGRVMLGFVSHNELSLRPVARFPNTPVATIDGLHWNILELYRNVVAGLGAAVREEPSLQSIAVDSWAVDYALMRGNRMLGNPYHYRDERGDAGVEKVSAVVSAAELYDANGLQFLPFNTLYQFAADAVAGSLDQAETALLIPDLINFWLTGVARAEKTNASTTGLLNVHTREWDDALIARLGLPRALFPELVEAGTPIGTLLPAVASDIGLSSQAARSLQVTAVGSHDTASAVVAVPATGDDFAYISSGTWSLVGVELPSAVVSEASRLANFTNEGGVDGRVRYLSNVMGLWLLSESVRTWEKAGGCAIDLPDLLSEAAAVTTPVAVFDADDARFLAPGDVPSRIVDWCASNGVDAPRTRAEFVRSIIESLAHAYAAKIEQLAELSGRSIRTIHIVGGGSLNALLCQLTADRTGRTVLAGPIEATAIGNVLIQARAQGLVTGSLESLRSLVAQAFAPVVYEPRSR</sequence>
<dbReference type="EMBL" id="FUYG01000001">
    <property type="protein sequence ID" value="SKA79974.1"/>
    <property type="molecule type" value="Genomic_DNA"/>
</dbReference>
<evidence type="ECO:0000259" key="8">
    <source>
        <dbReference type="Pfam" id="PF00370"/>
    </source>
</evidence>